<dbReference type="AlphaFoldDB" id="Q4KB15"/>
<dbReference type="eggNOG" id="COG4733">
    <property type="taxonomic scope" value="Bacteria"/>
</dbReference>
<proteinExistence type="predicted"/>
<name>Q4KB15_PSEF5</name>
<accession>Q4KB15</accession>
<evidence type="ECO:0000259" key="1">
    <source>
        <dbReference type="Pfam" id="PF24801"/>
    </source>
</evidence>
<sequence length="220" mass="25252">MRRTSQGAQRSVSRSSRHWLHSRATLRSCRNREGERMNRPVPPLSLLELTDLSDFGTLRINLPAATSGWLLRVTRITPNQNNNKIADIMQIAGFTEVIDAKLRYPNTALLYIEFSAEQFRSIPAVTVETKLKRVLVPASYNPVARTYSGIWDGSFKLAGTDNPTWITYDITVSDRFGLGRRIKPWMVDKWELYRISQYCDQLVPDGIRLRRFDSDLGLHP</sequence>
<evidence type="ECO:0000313" key="2">
    <source>
        <dbReference type="EMBL" id="AAY92732.1"/>
    </source>
</evidence>
<organism evidence="2 3">
    <name type="scientific">Pseudomonas fluorescens (strain ATCC BAA-477 / NRRL B-23932 / Pf-5)</name>
    <dbReference type="NCBI Taxonomy" id="220664"/>
    <lineage>
        <taxon>Bacteria</taxon>
        <taxon>Pseudomonadati</taxon>
        <taxon>Pseudomonadota</taxon>
        <taxon>Gammaproteobacteria</taxon>
        <taxon>Pseudomonadales</taxon>
        <taxon>Pseudomonadaceae</taxon>
        <taxon>Pseudomonas</taxon>
    </lineage>
</organism>
<dbReference type="PANTHER" id="PTHR36251">
    <property type="entry name" value="FELS-1 PROPHAGE HOST SPECIFICITY PROTEIN-RELATED"/>
    <property type="match status" value="1"/>
</dbReference>
<protein>
    <submittedName>
        <fullName evidence="2">Prophage LambdaSo, putative host specificity protein J</fullName>
    </submittedName>
</protein>
<gene>
    <name evidence="2" type="ordered locus">PFL_3464</name>
</gene>
<dbReference type="InterPro" id="IPR055385">
    <property type="entry name" value="GpJ_HDII-ins2"/>
</dbReference>
<dbReference type="PANTHER" id="PTHR36251:SF2">
    <property type="entry name" value="GIFSY-2 PROPHAGE HOST SPECIFICITY PROTEIN J, PHAGE LAMBDA"/>
    <property type="match status" value="1"/>
</dbReference>
<evidence type="ECO:0000313" key="3">
    <source>
        <dbReference type="Proteomes" id="UP000008540"/>
    </source>
</evidence>
<dbReference type="InterPro" id="IPR053171">
    <property type="entry name" value="Viral_Tip_Attach_Protein"/>
</dbReference>
<reference evidence="2 3" key="1">
    <citation type="journal article" date="2005" name="Nat. Biotechnol.">
        <title>Complete genome sequence of the plant commensal Pseudomonas fluorescens Pf-5.</title>
        <authorList>
            <person name="Paulsen I.T."/>
            <person name="Press C.M."/>
            <person name="Ravel J."/>
            <person name="Kobayashi D.Y."/>
            <person name="Myers G.S."/>
            <person name="Mavrodi D.V."/>
            <person name="DeBoy R.T."/>
            <person name="Seshadri R."/>
            <person name="Ren Q."/>
            <person name="Madupu R."/>
            <person name="Dodson R.J."/>
            <person name="Durkin A.S."/>
            <person name="Brinkac L.M."/>
            <person name="Daugherty S.C."/>
            <person name="Sullivan S.A."/>
            <person name="Rosovitz M.J."/>
            <person name="Gwinn M.L."/>
            <person name="Zhou L."/>
            <person name="Schneider D.J."/>
            <person name="Cartinhour S.W."/>
            <person name="Nelson W.C."/>
            <person name="Weidman J."/>
            <person name="Watkins K."/>
            <person name="Tran K."/>
            <person name="Khouri H."/>
            <person name="Pierson E.A."/>
            <person name="Pierson L.S.III."/>
            <person name="Thomashow L.S."/>
            <person name="Loper J.E."/>
        </authorList>
    </citation>
    <scope>NUCLEOTIDE SEQUENCE [LARGE SCALE GENOMIC DNA]</scope>
    <source>
        <strain evidence="3">ATCC BAA-477 / NRRL B-23932 / Pf-5</strain>
    </source>
</reference>
<dbReference type="STRING" id="220664.PFL_3464"/>
<dbReference type="Proteomes" id="UP000008540">
    <property type="component" value="Chromosome"/>
</dbReference>
<feature type="domain" description="Tip attachment protein J HDII-ins2" evidence="1">
    <location>
        <begin position="57"/>
        <end position="100"/>
    </location>
</feature>
<dbReference type="HOGENOM" id="CLU_1255059_0_0_6"/>
<dbReference type="EMBL" id="CP000076">
    <property type="protein sequence ID" value="AAY92732.1"/>
    <property type="molecule type" value="Genomic_DNA"/>
</dbReference>
<dbReference type="KEGG" id="pfl:PFL_3464"/>
<dbReference type="Pfam" id="PF24801">
    <property type="entry name" value="FNIII-A_GpJ"/>
    <property type="match status" value="1"/>
</dbReference>